<comment type="similarity">
    <text evidence="1">Belongs to the D29 holin family.</text>
</comment>
<dbReference type="RefSeq" id="YP_009304934.1">
    <property type="nucleotide sequence ID" value="NC_031281.1"/>
</dbReference>
<keyword evidence="1" id="KW-1133">Transmembrane helix</keyword>
<accession>A0A142K7G1</accession>
<protein>
    <recommendedName>
        <fullName evidence="1">Holin</fullName>
    </recommendedName>
</protein>
<sequence>MIMTTIRQWFYLISAAITPLIAILVALNLISEGQGNQLLALLTALGGLIGGGAAGTAGVILGKQRKDGTLVVAAPADAAITAIEQTVQAANDASAEVDRVKQAASDALGTAFDSATSTLGPLAQQALDRVRLLG</sequence>
<keyword evidence="3" id="KW-1185">Reference proteome</keyword>
<dbReference type="EMBL" id="KU935727">
    <property type="protein sequence ID" value="AMS02044.1"/>
    <property type="molecule type" value="Genomic_DNA"/>
</dbReference>
<dbReference type="HAMAP" id="MF_04168">
    <property type="entry name" value="HOLIN_D29"/>
    <property type="match status" value="1"/>
</dbReference>
<evidence type="ECO:0000313" key="3">
    <source>
        <dbReference type="Proteomes" id="UP000202219"/>
    </source>
</evidence>
<feature type="transmembrane region" description="Helical" evidence="1">
    <location>
        <begin position="37"/>
        <end position="61"/>
    </location>
</feature>
<keyword evidence="1" id="KW-0812">Transmembrane</keyword>
<dbReference type="OrthoDB" id="17713at10239"/>
<dbReference type="GO" id="GO:0031640">
    <property type="term" value="P:killing of cells of another organism"/>
    <property type="evidence" value="ECO:0007669"/>
    <property type="project" value="UniProtKB-KW"/>
</dbReference>
<comment type="function">
    <text evidence="1">Accumulates harmlessly in the cytoplasmic membrane until it reaches a critical concentration that triggers the formation of micron-scale pores (holes) causing host cell membrane disruption and endolysin escape into the periplasmic space. Determines the precise timing of host cell lysis. Participates with the endolysin protein in the sequential events which lead to the programmed host cell lysis releasing the mature viral particles from the host cell.</text>
</comment>
<dbReference type="GO" id="GO:0140911">
    <property type="term" value="F:pore-forming activity"/>
    <property type="evidence" value="ECO:0007669"/>
    <property type="project" value="UniProtKB-UniRule"/>
</dbReference>
<comment type="caution">
    <text evidence="1">Lacks conserved residue(s) required for the propagation of feature annotation.</text>
</comment>
<reference evidence="3" key="1">
    <citation type="submission" date="2016-03" db="EMBL/GenBank/DDBJ databases">
        <authorList>
            <person name="Ploux O."/>
        </authorList>
    </citation>
    <scope>NUCLEOTIDE SEQUENCE [LARGE SCALE GENOMIC DNA]</scope>
</reference>
<keyword evidence="1" id="KW-0204">Cytolysis</keyword>
<comment type="subcellular location">
    <subcellularLocation>
        <location evidence="1">Host cell inner membrane</location>
        <topology evidence="1">Multi-pass membrane protein</topology>
    </subcellularLocation>
</comment>
<organism evidence="2 3">
    <name type="scientific">Mycobacterium phage Panchino</name>
    <dbReference type="NCBI Taxonomy" id="1821537"/>
    <lineage>
        <taxon>Viruses</taxon>
        <taxon>Duplodnaviria</taxon>
        <taxon>Heunggongvirae</taxon>
        <taxon>Uroviricota</taxon>
        <taxon>Caudoviricetes</taxon>
        <taxon>Nclasvirinae</taxon>
        <taxon>Charlievirus</taxon>
        <taxon>Charlievirus panchino</taxon>
    </lineage>
</organism>
<keyword evidence="1" id="KW-1043">Host membrane</keyword>
<keyword evidence="1" id="KW-0578">Host cell lysis by virus</keyword>
<proteinExistence type="inferred from homology"/>
<dbReference type="GeneID" id="29123593"/>
<keyword evidence="1" id="KW-1032">Host cell membrane</keyword>
<dbReference type="InterPro" id="IPR032121">
    <property type="entry name" value="Myco_phage_holin"/>
</dbReference>
<dbReference type="KEGG" id="vg:29123593"/>
<name>A0A142K7G1_9CAUD</name>
<evidence type="ECO:0000313" key="2">
    <source>
        <dbReference type="EMBL" id="AMS02044.1"/>
    </source>
</evidence>
<keyword evidence="1" id="KW-1188">Viral release from host cell</keyword>
<dbReference type="GO" id="GO:0016020">
    <property type="term" value="C:membrane"/>
    <property type="evidence" value="ECO:0007669"/>
    <property type="project" value="UniProtKB-UniRule"/>
</dbReference>
<comment type="subunit">
    <text evidence="1">Homomultimer. Self-associates to form a pore.</text>
</comment>
<dbReference type="GO" id="GO:0020002">
    <property type="term" value="C:host cell plasma membrane"/>
    <property type="evidence" value="ECO:0007669"/>
    <property type="project" value="UniProtKB-SubCell"/>
</dbReference>
<evidence type="ECO:0000256" key="1">
    <source>
        <dbReference type="HAMAP-Rule" id="MF_04168"/>
    </source>
</evidence>
<gene>
    <name evidence="2" type="primary">26</name>
    <name evidence="2" type="ORF">SEA_PANCHINO_26</name>
</gene>
<keyword evidence="1" id="KW-0472">Membrane</keyword>
<feature type="transmembrane region" description="Helical" evidence="1">
    <location>
        <begin position="9"/>
        <end position="31"/>
    </location>
</feature>
<dbReference type="Proteomes" id="UP000202219">
    <property type="component" value="Segment"/>
</dbReference>
<keyword evidence="1" id="KW-1030">Host cell inner membrane</keyword>
<dbReference type="Pfam" id="PF16081">
    <property type="entry name" value="Phage_holin_7_1"/>
    <property type="match status" value="1"/>
</dbReference>
<comment type="domain">
    <text evidence="1">The first transmembrane region undergoes a helix to beta-hairpin conformational change, which is responsible for its self-association and pore formation in the host membrane. The coiled coil region is required for host cell lysis and for cytotoxic activity. The C-terminus determines the size of the hole.</text>
</comment>